<proteinExistence type="predicted"/>
<reference evidence="2" key="1">
    <citation type="submission" date="2020-06" db="EMBL/GenBank/DDBJ databases">
        <authorList>
            <consortium name="Plant Systems Biology data submission"/>
        </authorList>
    </citation>
    <scope>NUCLEOTIDE SEQUENCE</scope>
    <source>
        <strain evidence="2">D6</strain>
    </source>
</reference>
<dbReference type="AlphaFoldDB" id="A0A9N8E0K4"/>
<comment type="caution">
    <text evidence="2">The sequence shown here is derived from an EMBL/GenBank/DDBJ whole genome shotgun (WGS) entry which is preliminary data.</text>
</comment>
<keyword evidence="3" id="KW-1185">Reference proteome</keyword>
<evidence type="ECO:0000313" key="2">
    <source>
        <dbReference type="EMBL" id="CAB9510020.1"/>
    </source>
</evidence>
<sequence>MTIAQLKEELQTRNLQVKGISCKKKDWFLEQLGIGTELQNSAEHKEKNAQEAIERKAKADAASTVFHWRHCRYHAHPLAESCRLQAPKTMKNSWCVPARVNFRSQVGQCDVEHEQICTGNAFRSCERCDWDICETCHNIELLPTEEERLAELTRQQQVVIDRRTGRQQMRRSTDNGKGQKKKGARERRFAESCKGKKKKSEREKRSKSCGSSLCTFANPTANTSKGSQTTIRGLGKV</sequence>
<organism evidence="2 3">
    <name type="scientific">Seminavis robusta</name>
    <dbReference type="NCBI Taxonomy" id="568900"/>
    <lineage>
        <taxon>Eukaryota</taxon>
        <taxon>Sar</taxon>
        <taxon>Stramenopiles</taxon>
        <taxon>Ochrophyta</taxon>
        <taxon>Bacillariophyta</taxon>
        <taxon>Bacillariophyceae</taxon>
        <taxon>Bacillariophycidae</taxon>
        <taxon>Naviculales</taxon>
        <taxon>Naviculaceae</taxon>
        <taxon>Seminavis</taxon>
    </lineage>
</organism>
<feature type="region of interest" description="Disordered" evidence="1">
    <location>
        <begin position="160"/>
        <end position="237"/>
    </location>
</feature>
<evidence type="ECO:0000256" key="1">
    <source>
        <dbReference type="SAM" id="MobiDB-lite"/>
    </source>
</evidence>
<dbReference type="EMBL" id="CAICTM010000414">
    <property type="protein sequence ID" value="CAB9510020.1"/>
    <property type="molecule type" value="Genomic_DNA"/>
</dbReference>
<evidence type="ECO:0000313" key="3">
    <source>
        <dbReference type="Proteomes" id="UP001153069"/>
    </source>
</evidence>
<dbReference type="OrthoDB" id="166803at2759"/>
<name>A0A9N8E0K4_9STRA</name>
<dbReference type="Proteomes" id="UP001153069">
    <property type="component" value="Unassembled WGS sequence"/>
</dbReference>
<gene>
    <name evidence="2" type="ORF">SEMRO_415_G138490.1</name>
</gene>
<feature type="compositionally biased region" description="Basic and acidic residues" evidence="1">
    <location>
        <begin position="186"/>
        <end position="206"/>
    </location>
</feature>
<protein>
    <submittedName>
        <fullName evidence="2">Uncharacterized protein</fullName>
    </submittedName>
</protein>
<accession>A0A9N8E0K4</accession>
<feature type="compositionally biased region" description="Polar residues" evidence="1">
    <location>
        <begin position="213"/>
        <end position="231"/>
    </location>
</feature>